<dbReference type="OrthoDB" id="6628452at2759"/>
<sequence>MCNTNETEDFYHFLAACPILSEFRIKWLKSRNLSRDQVIYLINGNNLQRI</sequence>
<dbReference type="Proteomes" id="UP001152798">
    <property type="component" value="Chromosome 7"/>
</dbReference>
<keyword evidence="2" id="KW-1185">Reference proteome</keyword>
<protein>
    <submittedName>
        <fullName evidence="1">Uncharacterized protein</fullName>
    </submittedName>
</protein>
<name>A0A9P0HTY3_NEZVI</name>
<evidence type="ECO:0000313" key="2">
    <source>
        <dbReference type="Proteomes" id="UP001152798"/>
    </source>
</evidence>
<evidence type="ECO:0000313" key="1">
    <source>
        <dbReference type="EMBL" id="CAH1408139.1"/>
    </source>
</evidence>
<proteinExistence type="predicted"/>
<dbReference type="AlphaFoldDB" id="A0A9P0HTY3"/>
<accession>A0A9P0HTY3</accession>
<reference evidence="1" key="1">
    <citation type="submission" date="2022-01" db="EMBL/GenBank/DDBJ databases">
        <authorList>
            <person name="King R."/>
        </authorList>
    </citation>
    <scope>NUCLEOTIDE SEQUENCE</scope>
</reference>
<gene>
    <name evidence="1" type="ORF">NEZAVI_LOCUS15727</name>
</gene>
<organism evidence="1 2">
    <name type="scientific">Nezara viridula</name>
    <name type="common">Southern green stink bug</name>
    <name type="synonym">Cimex viridulus</name>
    <dbReference type="NCBI Taxonomy" id="85310"/>
    <lineage>
        <taxon>Eukaryota</taxon>
        <taxon>Metazoa</taxon>
        <taxon>Ecdysozoa</taxon>
        <taxon>Arthropoda</taxon>
        <taxon>Hexapoda</taxon>
        <taxon>Insecta</taxon>
        <taxon>Pterygota</taxon>
        <taxon>Neoptera</taxon>
        <taxon>Paraneoptera</taxon>
        <taxon>Hemiptera</taxon>
        <taxon>Heteroptera</taxon>
        <taxon>Panheteroptera</taxon>
        <taxon>Pentatomomorpha</taxon>
        <taxon>Pentatomoidea</taxon>
        <taxon>Pentatomidae</taxon>
        <taxon>Pentatominae</taxon>
        <taxon>Nezara</taxon>
    </lineage>
</organism>
<dbReference type="EMBL" id="OV725083">
    <property type="protein sequence ID" value="CAH1408139.1"/>
    <property type="molecule type" value="Genomic_DNA"/>
</dbReference>